<dbReference type="OrthoDB" id="6252479at2759"/>
<evidence type="ECO:0000256" key="12">
    <source>
        <dbReference type="SAM" id="Phobius"/>
    </source>
</evidence>
<evidence type="ECO:0000256" key="9">
    <source>
        <dbReference type="ARBA" id="ARBA00023157"/>
    </source>
</evidence>
<evidence type="ECO:0000256" key="2">
    <source>
        <dbReference type="ARBA" id="ARBA00022536"/>
    </source>
</evidence>
<evidence type="ECO:0000256" key="6">
    <source>
        <dbReference type="ARBA" id="ARBA00022889"/>
    </source>
</evidence>
<evidence type="ECO:0000256" key="7">
    <source>
        <dbReference type="ARBA" id="ARBA00022989"/>
    </source>
</evidence>
<dbReference type="InterPro" id="IPR050174">
    <property type="entry name" value="Protocadherin/Cadherin-CA"/>
</dbReference>
<feature type="domain" description="Cadherin" evidence="13">
    <location>
        <begin position="840"/>
        <end position="966"/>
    </location>
</feature>
<dbReference type="Proteomes" id="UP000822476">
    <property type="component" value="Unassembled WGS sequence"/>
</dbReference>
<comment type="subcellular location">
    <subcellularLocation>
        <location evidence="1">Membrane</location>
        <topology evidence="1">Single-pass membrane protein</topology>
    </subcellularLocation>
</comment>
<evidence type="ECO:0000256" key="5">
    <source>
        <dbReference type="ARBA" id="ARBA00022837"/>
    </source>
</evidence>
<accession>A0A8S9Z465</accession>
<keyword evidence="4" id="KW-0677">Repeat</keyword>
<evidence type="ECO:0000256" key="1">
    <source>
        <dbReference type="ARBA" id="ARBA00004167"/>
    </source>
</evidence>
<sequence>MGRLQCTYCCSSSVQLYMLTVTSLKLFTVASAIEYTPNVVYNLADETPADALIGNIAESLKPNFTNQISFILITSRKFQYFSDFFRITHVGDLFTLKHIDRDNTNEICGPLACCKLMVCQIEASVVANLGSTEDSTVSTQDSDYETRHLSSTMPSTQLIINLQVRINDANDNPPQFLSAIHPSHLEDGYAAKPRPFNIYLREGDASSLETLPIAIDADAQPNGIVEYRLIQISPPIVYPEKSSFEVSVSKSSGINPSDELPTEINAVQISTPKLVQTRALDYENESERKFHVVLLAIDGGTPALTGSLTIMIHLLDINDNSPAFVHSEEEVYINIPENSTLNNDPFFTARAVDADSGENGRVSYAMSPLASVDVTRKFSVDSITGAIRIRQPLDYEIYSERHFVLPLVAKDSGSPQRSSTTSLFVKVRDVNDNIPSLIVQENNTIPEGEFLKKPVMKFYIKDEDEASQGKVVCSSLNLSENHSADPELLAGQQFLRLRAVSDTVFLLFTTGIVDYESTPRISLLIECVDSTDFSGNLSIAPSEQISRHVIRITVAVEDRNDNAPIFLNEKYFARIPEHSMKGAFVSRVEAFDADSGEFGNLTYHLDHLSPVQTPTGLLTRVEQALTVDPKSGRIEVLHPNLLDRELSETFHIKVIATDKGGLSTSAELVLELTDINDCAPVLIGSSEFSLEENQRIDTVIGYVHFEDRDVGENSRIHVLSTPANSGAEVHKYIRLTADPSFHYATSRLNNNSRLGRVGITNEDLVGDREVRAILVSQMPVDREIYATLFYEVVAFDEGDPANSVTVTVTIQITDQNDNAPVLTFPLSDITVGYHPPIFVNSPTGTFVTRVRATDRDQGENGTVVFHIKSDTNGSELFRLNETSGELTTAWILDKGIPNVLYSAEVDSVQRGVEYRRSTDTDLIRQPKPGVYLVDLIIADNGFPRHSQENRFYVNIDPANPSISETFTTNNLDNNGANDKLINKVPNSQLLLMLVILIAVFTAFIILAGLCWVRWCHKNRSSKDYVASPIEYNPVTNTKENSNNIAYLTSSNCDDEHSCQEAIVTDLNRLQQSSHYPVYNTTDFVAAYSASLCEKFPTPLDRFDQKHNHGPYVTIHSTQSPYLQINTKVNDYHNSSLYQTDRSSTVLGFPYSNLCPYSDALNLRVSTGTQPLSPTAAHAYPVSTITGRKDSPAARNLCNSDELGWCKQGDQDYFGQMVCPIPLSSYNPQETILRKSLENQYRTDLSVHLSDPYRHY</sequence>
<keyword evidence="5 11" id="KW-0106">Calcium</keyword>
<keyword evidence="3 12" id="KW-0812">Transmembrane</keyword>
<comment type="caution">
    <text evidence="14">The sequence shown here is derived from an EMBL/GenBank/DDBJ whole genome shotgun (WGS) entry which is preliminary data.</text>
</comment>
<feature type="domain" description="Cadherin" evidence="13">
    <location>
        <begin position="444"/>
        <end position="566"/>
    </location>
</feature>
<feature type="domain" description="Cadherin" evidence="13">
    <location>
        <begin position="567"/>
        <end position="682"/>
    </location>
</feature>
<dbReference type="PANTHER" id="PTHR24028:SF146">
    <property type="entry name" value="CADHERIN 96CB, ISOFORM D-RELATED"/>
    <property type="match status" value="1"/>
</dbReference>
<keyword evidence="10" id="KW-0325">Glycoprotein</keyword>
<dbReference type="GO" id="GO:0005886">
    <property type="term" value="C:plasma membrane"/>
    <property type="evidence" value="ECO:0007669"/>
    <property type="project" value="InterPro"/>
</dbReference>
<dbReference type="AlphaFoldDB" id="A0A8S9Z465"/>
<keyword evidence="9" id="KW-1015">Disulfide bond</keyword>
<dbReference type="Gene3D" id="2.60.40.60">
    <property type="entry name" value="Cadherins"/>
    <property type="match status" value="7"/>
</dbReference>
<dbReference type="PANTHER" id="PTHR24028">
    <property type="entry name" value="CADHERIN-87A"/>
    <property type="match status" value="1"/>
</dbReference>
<dbReference type="SUPFAM" id="SSF49313">
    <property type="entry name" value="Cadherin-like"/>
    <property type="match status" value="6"/>
</dbReference>
<feature type="domain" description="Cadherin" evidence="13">
    <location>
        <begin position="214"/>
        <end position="324"/>
    </location>
</feature>
<evidence type="ECO:0000313" key="15">
    <source>
        <dbReference type="Proteomes" id="UP000822476"/>
    </source>
</evidence>
<evidence type="ECO:0000256" key="4">
    <source>
        <dbReference type="ARBA" id="ARBA00022737"/>
    </source>
</evidence>
<gene>
    <name evidence="14" type="ORF">EG68_00945</name>
</gene>
<evidence type="ECO:0000256" key="8">
    <source>
        <dbReference type="ARBA" id="ARBA00023136"/>
    </source>
</evidence>
<evidence type="ECO:0000256" key="3">
    <source>
        <dbReference type="ARBA" id="ARBA00022692"/>
    </source>
</evidence>
<dbReference type="CDD" id="cd11304">
    <property type="entry name" value="Cadherin_repeat"/>
    <property type="match status" value="6"/>
</dbReference>
<evidence type="ECO:0000256" key="10">
    <source>
        <dbReference type="ARBA" id="ARBA00023180"/>
    </source>
</evidence>
<dbReference type="InterPro" id="IPR015919">
    <property type="entry name" value="Cadherin-like_sf"/>
</dbReference>
<dbReference type="EMBL" id="JTDE01000300">
    <property type="protein sequence ID" value="KAF7261662.1"/>
    <property type="molecule type" value="Genomic_DNA"/>
</dbReference>
<dbReference type="InterPro" id="IPR020894">
    <property type="entry name" value="Cadherin_CS"/>
</dbReference>
<feature type="domain" description="Cadherin" evidence="13">
    <location>
        <begin position="67"/>
        <end position="176"/>
    </location>
</feature>
<keyword evidence="15" id="KW-1185">Reference proteome</keyword>
<dbReference type="InterPro" id="IPR002126">
    <property type="entry name" value="Cadherin-like_dom"/>
</dbReference>
<keyword evidence="6" id="KW-0130">Cell adhesion</keyword>
<keyword evidence="8 12" id="KW-0472">Membrane</keyword>
<dbReference type="PRINTS" id="PR00205">
    <property type="entry name" value="CADHERIN"/>
</dbReference>
<proteinExistence type="predicted"/>
<reference evidence="14" key="1">
    <citation type="submission" date="2019-07" db="EMBL/GenBank/DDBJ databases">
        <title>Annotation for the trematode Paragonimus miyazaki's.</title>
        <authorList>
            <person name="Choi Y.-J."/>
        </authorList>
    </citation>
    <scope>NUCLEOTIDE SEQUENCE</scope>
    <source>
        <strain evidence="14">Japan</strain>
    </source>
</reference>
<dbReference type="Pfam" id="PF00028">
    <property type="entry name" value="Cadherin"/>
    <property type="match status" value="3"/>
</dbReference>
<name>A0A8S9Z465_9TREM</name>
<feature type="domain" description="Cadherin" evidence="13">
    <location>
        <begin position="327"/>
        <end position="437"/>
    </location>
</feature>
<evidence type="ECO:0000313" key="14">
    <source>
        <dbReference type="EMBL" id="KAF7261662.1"/>
    </source>
</evidence>
<dbReference type="PROSITE" id="PS50268">
    <property type="entry name" value="CADHERIN_2"/>
    <property type="match status" value="7"/>
</dbReference>
<evidence type="ECO:0000259" key="13">
    <source>
        <dbReference type="PROSITE" id="PS50268"/>
    </source>
</evidence>
<keyword evidence="2" id="KW-0245">EGF-like domain</keyword>
<dbReference type="SMART" id="SM00112">
    <property type="entry name" value="CA"/>
    <property type="match status" value="6"/>
</dbReference>
<dbReference type="GO" id="GO:0007156">
    <property type="term" value="P:homophilic cell adhesion via plasma membrane adhesion molecules"/>
    <property type="evidence" value="ECO:0007669"/>
    <property type="project" value="InterPro"/>
</dbReference>
<dbReference type="PROSITE" id="PS00232">
    <property type="entry name" value="CADHERIN_1"/>
    <property type="match status" value="5"/>
</dbReference>
<protein>
    <recommendedName>
        <fullName evidence="13">Cadherin domain-containing protein</fullName>
    </recommendedName>
</protein>
<dbReference type="FunFam" id="2.60.40.60:FF:000039">
    <property type="entry name" value="FAT atypical cadherin 3"/>
    <property type="match status" value="1"/>
</dbReference>
<dbReference type="GO" id="GO:0005509">
    <property type="term" value="F:calcium ion binding"/>
    <property type="evidence" value="ECO:0007669"/>
    <property type="project" value="UniProtKB-UniRule"/>
</dbReference>
<keyword evidence="7 12" id="KW-1133">Transmembrane helix</keyword>
<organism evidence="14 15">
    <name type="scientific">Paragonimus skrjabini miyazakii</name>
    <dbReference type="NCBI Taxonomy" id="59628"/>
    <lineage>
        <taxon>Eukaryota</taxon>
        <taxon>Metazoa</taxon>
        <taxon>Spiralia</taxon>
        <taxon>Lophotrochozoa</taxon>
        <taxon>Platyhelminthes</taxon>
        <taxon>Trematoda</taxon>
        <taxon>Digenea</taxon>
        <taxon>Plagiorchiida</taxon>
        <taxon>Troglotremata</taxon>
        <taxon>Troglotrematidae</taxon>
        <taxon>Paragonimus</taxon>
    </lineage>
</organism>
<evidence type="ECO:0000256" key="11">
    <source>
        <dbReference type="PROSITE-ProRule" id="PRU00043"/>
    </source>
</evidence>
<feature type="transmembrane region" description="Helical" evidence="12">
    <location>
        <begin position="989"/>
        <end position="1012"/>
    </location>
</feature>
<feature type="domain" description="Cadherin" evidence="13">
    <location>
        <begin position="682"/>
        <end position="822"/>
    </location>
</feature>